<reference evidence="1" key="1">
    <citation type="submission" date="2021-05" db="EMBL/GenBank/DDBJ databases">
        <authorList>
            <person name="Alioto T."/>
            <person name="Alioto T."/>
            <person name="Gomez Garrido J."/>
        </authorList>
    </citation>
    <scope>NUCLEOTIDE SEQUENCE</scope>
</reference>
<accession>A0A8D8XF49</accession>
<name>A0A8D8XF49_9HEMI</name>
<dbReference type="EMBL" id="HBUF01308453">
    <property type="protein sequence ID" value="CAG6692689.1"/>
    <property type="molecule type" value="Transcribed_RNA"/>
</dbReference>
<protein>
    <submittedName>
        <fullName evidence="1">Uncharacterized protein</fullName>
    </submittedName>
</protein>
<organism evidence="1">
    <name type="scientific">Cacopsylla melanoneura</name>
    <dbReference type="NCBI Taxonomy" id="428564"/>
    <lineage>
        <taxon>Eukaryota</taxon>
        <taxon>Metazoa</taxon>
        <taxon>Ecdysozoa</taxon>
        <taxon>Arthropoda</taxon>
        <taxon>Hexapoda</taxon>
        <taxon>Insecta</taxon>
        <taxon>Pterygota</taxon>
        <taxon>Neoptera</taxon>
        <taxon>Paraneoptera</taxon>
        <taxon>Hemiptera</taxon>
        <taxon>Sternorrhyncha</taxon>
        <taxon>Psylloidea</taxon>
        <taxon>Psyllidae</taxon>
        <taxon>Psyllinae</taxon>
        <taxon>Cacopsylla</taxon>
    </lineage>
</organism>
<sequence length="103" mass="12184">MIWTNQIPPTHLMKEDRRVLPDKGMILSSSHHRRRNFPDYSGLTRVSPLPRLRPFPSGSDRPWITGSRYPVGPWIFNNMQLTIWTNQIPPTHLKRSRLRIDMN</sequence>
<evidence type="ECO:0000313" key="1">
    <source>
        <dbReference type="EMBL" id="CAG6692689.1"/>
    </source>
</evidence>
<proteinExistence type="predicted"/>
<dbReference type="AlphaFoldDB" id="A0A8D8XF49"/>